<proteinExistence type="predicted"/>
<sequence length="54" mass="6357">MPVFKSVIARIHLNISTTSWETEQGEMTKVRSYSTYRRSPVKALRPDSRFVRDK</sequence>
<accession>U4LUK6</accession>
<evidence type="ECO:0000313" key="1">
    <source>
        <dbReference type="EMBL" id="CCX33782.1"/>
    </source>
</evidence>
<reference evidence="1 2" key="1">
    <citation type="journal article" date="2013" name="PLoS Genet.">
        <title>The genome and development-dependent transcriptomes of Pyronema confluens: a window into fungal evolution.</title>
        <authorList>
            <person name="Traeger S."/>
            <person name="Altegoer F."/>
            <person name="Freitag M."/>
            <person name="Gabaldon T."/>
            <person name="Kempken F."/>
            <person name="Kumar A."/>
            <person name="Marcet-Houben M."/>
            <person name="Poggeler S."/>
            <person name="Stajich J.E."/>
            <person name="Nowrousian M."/>
        </authorList>
    </citation>
    <scope>NUCLEOTIDE SEQUENCE [LARGE SCALE GENOMIC DNA]</scope>
    <source>
        <strain evidence="2">CBS 100304</strain>
        <tissue evidence="1">Vegetative mycelium</tissue>
    </source>
</reference>
<dbReference type="EMBL" id="HF936189">
    <property type="protein sequence ID" value="CCX33782.1"/>
    <property type="molecule type" value="Genomic_DNA"/>
</dbReference>
<dbReference type="Proteomes" id="UP000018144">
    <property type="component" value="Unassembled WGS sequence"/>
</dbReference>
<gene>
    <name evidence="1" type="ORF">PCON_01858</name>
</gene>
<evidence type="ECO:0000313" key="2">
    <source>
        <dbReference type="Proteomes" id="UP000018144"/>
    </source>
</evidence>
<organism evidence="1 2">
    <name type="scientific">Pyronema omphalodes (strain CBS 100304)</name>
    <name type="common">Pyronema confluens</name>
    <dbReference type="NCBI Taxonomy" id="1076935"/>
    <lineage>
        <taxon>Eukaryota</taxon>
        <taxon>Fungi</taxon>
        <taxon>Dikarya</taxon>
        <taxon>Ascomycota</taxon>
        <taxon>Pezizomycotina</taxon>
        <taxon>Pezizomycetes</taxon>
        <taxon>Pezizales</taxon>
        <taxon>Pyronemataceae</taxon>
        <taxon>Pyronema</taxon>
    </lineage>
</organism>
<dbReference type="AlphaFoldDB" id="U4LUK6"/>
<protein>
    <submittedName>
        <fullName evidence="1">Uncharacterized protein</fullName>
    </submittedName>
</protein>
<keyword evidence="2" id="KW-1185">Reference proteome</keyword>
<name>U4LUK6_PYROM</name>